<evidence type="ECO:0000259" key="27">
    <source>
        <dbReference type="PROSITE" id="PS50093"/>
    </source>
</evidence>
<keyword evidence="16" id="KW-0770">Synapse</keyword>
<dbReference type="InterPro" id="IPR006581">
    <property type="entry name" value="VPS10"/>
</dbReference>
<dbReference type="GO" id="GO:0043197">
    <property type="term" value="C:dendritic spine"/>
    <property type="evidence" value="ECO:0007669"/>
    <property type="project" value="UniProtKB-SubCell"/>
</dbReference>
<dbReference type="InterPro" id="IPR015943">
    <property type="entry name" value="WD40/YVTN_repeat-like_dom_sf"/>
</dbReference>
<dbReference type="InterPro" id="IPR022409">
    <property type="entry name" value="PKD/Chitinase_dom"/>
</dbReference>
<reference evidence="29" key="2">
    <citation type="journal article" date="2007" name="PLoS Biol.">
        <title>Survey sequencing and comparative analysis of the elephant shark (Callorhinchus milii) genome.</title>
        <authorList>
            <person name="Venkatesh B."/>
            <person name="Kirkness E.F."/>
            <person name="Loh Y.H."/>
            <person name="Halpern A.L."/>
            <person name="Lee A.P."/>
            <person name="Johnson J."/>
            <person name="Dandona N."/>
            <person name="Viswanathan L.D."/>
            <person name="Tay A."/>
            <person name="Venter J.C."/>
            <person name="Strausberg R.L."/>
            <person name="Brenner S."/>
        </authorList>
    </citation>
    <scope>NUCLEOTIDE SEQUENCE [LARGE SCALE GENOMIC DNA]</scope>
</reference>
<dbReference type="FunFam" id="3.30.60.270:FF:000003">
    <property type="entry name" value="Sortilin-related VPS10 domain containing receptor 2"/>
    <property type="match status" value="1"/>
</dbReference>
<dbReference type="Gene3D" id="2.60.40.10">
    <property type="entry name" value="Immunoglobulins"/>
    <property type="match status" value="1"/>
</dbReference>
<keyword evidence="17 26" id="KW-0472">Membrane</keyword>
<keyword evidence="9" id="KW-1003">Cell membrane</keyword>
<evidence type="ECO:0000256" key="17">
    <source>
        <dbReference type="ARBA" id="ARBA00023136"/>
    </source>
</evidence>
<keyword evidence="19" id="KW-0325">Glycoprotein</keyword>
<reference evidence="29" key="1">
    <citation type="journal article" date="2006" name="Science">
        <title>Ancient noncoding elements conserved in the human genome.</title>
        <authorList>
            <person name="Venkatesh B."/>
            <person name="Kirkness E.F."/>
            <person name="Loh Y.H."/>
            <person name="Halpern A.L."/>
            <person name="Lee A.P."/>
            <person name="Johnson J."/>
            <person name="Dandona N."/>
            <person name="Viswanathan L.D."/>
            <person name="Tay A."/>
            <person name="Venter J.C."/>
            <person name="Strausberg R.L."/>
            <person name="Brenner S."/>
        </authorList>
    </citation>
    <scope>NUCLEOTIDE SEQUENCE [LARGE SCALE GENOMIC DNA]</scope>
</reference>
<dbReference type="Gene3D" id="2.130.10.10">
    <property type="entry name" value="YVTN repeat-like/Quinoprotein amine dehydrogenase"/>
    <property type="match status" value="1"/>
</dbReference>
<dbReference type="Pfam" id="PF15902">
    <property type="entry name" value="Sortilin-Vps10"/>
    <property type="match status" value="1"/>
</dbReference>
<keyword evidence="14" id="KW-0967">Endosome</keyword>
<evidence type="ECO:0000256" key="11">
    <source>
        <dbReference type="ARBA" id="ARBA00022692"/>
    </source>
</evidence>
<dbReference type="FunFam" id="2.10.70.80:FF:000001">
    <property type="entry name" value="Sortilin-related VPS10 domain-containing receptor 1"/>
    <property type="match status" value="1"/>
</dbReference>
<evidence type="ECO:0000256" key="10">
    <source>
        <dbReference type="ARBA" id="ARBA00022599"/>
    </source>
</evidence>
<evidence type="ECO:0000256" key="14">
    <source>
        <dbReference type="ARBA" id="ARBA00022753"/>
    </source>
</evidence>
<keyword evidence="10" id="KW-0771">Synaptosome</keyword>
<dbReference type="GO" id="GO:0031901">
    <property type="term" value="C:early endosome membrane"/>
    <property type="evidence" value="ECO:0007669"/>
    <property type="project" value="UniProtKB-SubCell"/>
</dbReference>
<proteinExistence type="inferred from homology"/>
<keyword evidence="22" id="KW-0968">Cytoplasmic vesicle</keyword>
<reference evidence="29" key="3">
    <citation type="journal article" date="2014" name="Nature">
        <title>Elephant shark genome provides unique insights into gnathostome evolution.</title>
        <authorList>
            <consortium name="International Elephant Shark Genome Sequencing Consortium"/>
            <person name="Venkatesh B."/>
            <person name="Lee A.P."/>
            <person name="Ravi V."/>
            <person name="Maurya A.K."/>
            <person name="Lian M.M."/>
            <person name="Swann J.B."/>
            <person name="Ohta Y."/>
            <person name="Flajnik M.F."/>
            <person name="Sutoh Y."/>
            <person name="Kasahara M."/>
            <person name="Hoon S."/>
            <person name="Gangu V."/>
            <person name="Roy S.W."/>
            <person name="Irimia M."/>
            <person name="Korzh V."/>
            <person name="Kondrychyn I."/>
            <person name="Lim Z.W."/>
            <person name="Tay B.H."/>
            <person name="Tohari S."/>
            <person name="Kong K.W."/>
            <person name="Ho S."/>
            <person name="Lorente-Galdos B."/>
            <person name="Quilez J."/>
            <person name="Marques-Bonet T."/>
            <person name="Raney B.J."/>
            <person name="Ingham P.W."/>
            <person name="Tay A."/>
            <person name="Hillier L.W."/>
            <person name="Minx P."/>
            <person name="Boehm T."/>
            <person name="Wilson R.K."/>
            <person name="Brenner S."/>
            <person name="Warren W.C."/>
        </authorList>
    </citation>
    <scope>NUCLEOTIDE SEQUENCE [LARGE SCALE GENOMIC DNA]</scope>
</reference>
<evidence type="ECO:0000256" key="3">
    <source>
        <dbReference type="ARBA" id="ARBA00004279"/>
    </source>
</evidence>
<dbReference type="PANTHER" id="PTHR12106">
    <property type="entry name" value="SORTILIN RELATED"/>
    <property type="match status" value="1"/>
</dbReference>
<evidence type="ECO:0000256" key="4">
    <source>
        <dbReference type="ARBA" id="ARBA00004358"/>
    </source>
</evidence>
<dbReference type="GO" id="GO:0055038">
    <property type="term" value="C:recycling endosome membrane"/>
    <property type="evidence" value="ECO:0007669"/>
    <property type="project" value="UniProtKB-SubCell"/>
</dbReference>
<evidence type="ECO:0000256" key="5">
    <source>
        <dbReference type="ARBA" id="ARBA00004484"/>
    </source>
</evidence>
<evidence type="ECO:0000256" key="12">
    <source>
        <dbReference type="ARBA" id="ARBA00022729"/>
    </source>
</evidence>
<dbReference type="GO" id="GO:0043204">
    <property type="term" value="C:perikaryon"/>
    <property type="evidence" value="ECO:0007669"/>
    <property type="project" value="UniProtKB-SubCell"/>
</dbReference>
<dbReference type="InterPro" id="IPR013783">
    <property type="entry name" value="Ig-like_fold"/>
</dbReference>
<evidence type="ECO:0000256" key="26">
    <source>
        <dbReference type="SAM" id="Phobius"/>
    </source>
</evidence>
<dbReference type="InterPro" id="IPR031778">
    <property type="entry name" value="Sortilin_N"/>
</dbReference>
<keyword evidence="29" id="KW-1185">Reference proteome</keyword>
<evidence type="ECO:0000256" key="20">
    <source>
        <dbReference type="ARBA" id="ARBA00023257"/>
    </source>
</evidence>
<dbReference type="OMA" id="SWCVQGR"/>
<evidence type="ECO:0000256" key="15">
    <source>
        <dbReference type="ARBA" id="ARBA00022989"/>
    </source>
</evidence>
<evidence type="ECO:0000256" key="6">
    <source>
        <dbReference type="ARBA" id="ARBA00004552"/>
    </source>
</evidence>
<dbReference type="FunFam" id="2.60.40.10:FF:000083">
    <property type="entry name" value="Sortilin-related VPS10 domain containing receptor 2"/>
    <property type="match status" value="1"/>
</dbReference>
<evidence type="ECO:0000256" key="1">
    <source>
        <dbReference type="ARBA" id="ARBA00004146"/>
    </source>
</evidence>
<dbReference type="InterPro" id="IPR000601">
    <property type="entry name" value="PKD_dom"/>
</dbReference>
<evidence type="ECO:0000256" key="16">
    <source>
        <dbReference type="ARBA" id="ARBA00023018"/>
    </source>
</evidence>
<dbReference type="Pfam" id="PF15901">
    <property type="entry name" value="Sortilin_C"/>
    <property type="match status" value="1"/>
</dbReference>
<feature type="domain" description="PKD" evidence="27">
    <location>
        <begin position="661"/>
        <end position="732"/>
    </location>
</feature>
<dbReference type="FunFam" id="2.130.10.10:FF:001214">
    <property type="entry name" value="Sortilin-related VPS10 domain-containing receptor 2"/>
    <property type="match status" value="1"/>
</dbReference>
<keyword evidence="13" id="KW-0677">Repeat</keyword>
<keyword evidence="15 26" id="KW-1133">Transmembrane helix</keyword>
<keyword evidence="21" id="KW-0966">Cell projection</keyword>
<evidence type="ECO:0000256" key="18">
    <source>
        <dbReference type="ARBA" id="ARBA00023157"/>
    </source>
</evidence>
<comment type="subcellular location">
    <subcellularLocation>
        <location evidence="2">Cell membrane</location>
        <topology evidence="2">Single-pass type I membrane protein</topology>
    </subcellularLocation>
    <subcellularLocation>
        <location evidence="3">Cell projection</location>
        <location evidence="3">Dendrite</location>
    </subcellularLocation>
    <subcellularLocation>
        <location evidence="6">Cell projection</location>
        <location evidence="6">Dendritic spine</location>
    </subcellularLocation>
    <subcellularLocation>
        <location evidence="4">Cytoplasmic vesicle membrane</location>
        <topology evidence="4">Single-pass type I membrane protein</topology>
    </subcellularLocation>
    <subcellularLocation>
        <location evidence="1">Early endosome membrane</location>
    </subcellularLocation>
    <subcellularLocation>
        <location evidence="5">Perikaryon</location>
    </subcellularLocation>
    <subcellularLocation>
        <location evidence="24">Postsynaptic density membrane</location>
    </subcellularLocation>
    <subcellularLocation>
        <location evidence="7">Recycling endosome membrane</location>
    </subcellularLocation>
    <subcellularLocation>
        <location evidence="23">Synapse</location>
        <location evidence="23">Synaptosome</location>
    </subcellularLocation>
</comment>
<keyword evidence="20" id="KW-0628">Postsynaptic cell membrane</keyword>
<dbReference type="GO" id="GO:0098839">
    <property type="term" value="C:postsynaptic density membrane"/>
    <property type="evidence" value="ECO:0007669"/>
    <property type="project" value="UniProtKB-SubCell"/>
</dbReference>
<dbReference type="Pfam" id="PF00801">
    <property type="entry name" value="PKD"/>
    <property type="match status" value="1"/>
</dbReference>
<evidence type="ECO:0000256" key="2">
    <source>
        <dbReference type="ARBA" id="ARBA00004251"/>
    </source>
</evidence>
<sequence>QWELNLALSESVWIIAVRCENLPLIHRKTLLCFKLSQFYSLVILILTKMFHSDMGKVLESSLWRSSDYGTTYVKLNLQPGIPNIITNFYICPANKKKIILVSSSMNDRDQSLFISTDEGAIFQKQQISFSVETLVFHPKEEDKVLAYCREQRLYFSTDLGKKWQLLQERVTKDRFYWSVNGIDNEPDLVHMEIQHSSGGFLYVTCPILNCTERNLKAHFSGYIDKNSLLVNDDYIFIQSASGNWTKYYVSYRRNEFVQMKLPKYALAKDMQIISTDENQVFVAVKEWHQTDTYNLYLSDVQGVHFILALEDVRSTKQPEENVVIDIHEVRGVKGVFLANKKVNGKVKTYITYNKGRDWQLLSPPATDMNGKPTDCHFPECSVHLHLRWADNPYVSGTVHTKDSAPGLIMGAGNLGAHLVEYKEDMYITSDCGNTWRQVIDRTELSFLYRFTVDEGHTWTTHNFTSTSVFVDGLLSEPGDETLVMTIFGHISFRSDWELVKVDFRPTFPRHCLPDDYDSWNLMNQAEHCIMGERREFRKRKISSWCIKGKNFTSAVTSKPCQCTDSDFECDYGFEQQKNGQCFPAFWYNPDAPSEHCRLGQTYTSSSGYRKVVLNVCEGGVDKQQGSTQHQCPLMAPKGLRIVTKGERLAVNPGDDVTFIVSQDQGDTLNTKYQVDLGDGFRAIYVNLTLMDEPILHRYEKPGIYRVSVKAENSAGSDEAMVYIQVNSPLQVVHLEVLPVLRRGQLMNLTALVQPSNSNLTVFQWWLGDNLQPRLSLENSILTSFNANGQIKITVQASCGSSMVQDSKVVTVFDQLEVLPLVFSENIDSCNPNVPEWREDIGRVISRILAKATGLSEQLLLTVVRVGLPTTAELYLLPPPDKPKRKRSTSMDKVIPFEKIIGGRGVLIIVIMFVICLLGVGGFILHKFKRKIPGRNVYAQMHNEKEQEMTSPVNHSNHSAVVLSINSREMHSYLSS</sequence>
<dbReference type="SMART" id="SM00602">
    <property type="entry name" value="VPS10"/>
    <property type="match status" value="1"/>
</dbReference>
<keyword evidence="11 26" id="KW-0812">Transmembrane</keyword>
<dbReference type="AlphaFoldDB" id="A0A4W3I577"/>
<dbReference type="InParanoid" id="A0A4W3I577"/>
<protein>
    <recommendedName>
        <fullName evidence="25">VPS10 domain-containing receptor SorCS2</fullName>
    </recommendedName>
</protein>
<accession>A0A4W3I577</accession>
<dbReference type="Gene3D" id="2.10.70.80">
    <property type="match status" value="1"/>
</dbReference>
<dbReference type="CDD" id="cd00146">
    <property type="entry name" value="PKD"/>
    <property type="match status" value="1"/>
</dbReference>
<evidence type="ECO:0000313" key="28">
    <source>
        <dbReference type="Ensembl" id="ENSCMIP00000022616.1"/>
    </source>
</evidence>
<evidence type="ECO:0000256" key="13">
    <source>
        <dbReference type="ARBA" id="ARBA00022737"/>
    </source>
</evidence>
<reference evidence="28" key="5">
    <citation type="submission" date="2025-09" db="UniProtKB">
        <authorList>
            <consortium name="Ensembl"/>
        </authorList>
    </citation>
    <scope>IDENTIFICATION</scope>
</reference>
<evidence type="ECO:0000256" key="24">
    <source>
        <dbReference type="ARBA" id="ARBA00034112"/>
    </source>
</evidence>
<evidence type="ECO:0000256" key="22">
    <source>
        <dbReference type="ARBA" id="ARBA00023329"/>
    </source>
</evidence>
<evidence type="ECO:0000256" key="25">
    <source>
        <dbReference type="ARBA" id="ARBA00074088"/>
    </source>
</evidence>
<dbReference type="PROSITE" id="PS50093">
    <property type="entry name" value="PKD"/>
    <property type="match status" value="1"/>
</dbReference>
<dbReference type="Proteomes" id="UP000314986">
    <property type="component" value="Unassembled WGS sequence"/>
</dbReference>
<dbReference type="SMART" id="SM00089">
    <property type="entry name" value="PKD"/>
    <property type="match status" value="1"/>
</dbReference>
<keyword evidence="18" id="KW-1015">Disulfide bond</keyword>
<dbReference type="InterPro" id="IPR050310">
    <property type="entry name" value="VPS10-sortilin"/>
</dbReference>
<keyword evidence="12" id="KW-0732">Signal</keyword>
<evidence type="ECO:0000256" key="21">
    <source>
        <dbReference type="ARBA" id="ARBA00023273"/>
    </source>
</evidence>
<evidence type="ECO:0000313" key="29">
    <source>
        <dbReference type="Proteomes" id="UP000314986"/>
    </source>
</evidence>
<dbReference type="Ensembl" id="ENSCMIT00000023004.1">
    <property type="protein sequence ID" value="ENSCMIP00000022616.1"/>
    <property type="gene ID" value="ENSCMIG00000010164.1"/>
</dbReference>
<evidence type="ECO:0000256" key="19">
    <source>
        <dbReference type="ARBA" id="ARBA00023180"/>
    </source>
</evidence>
<feature type="transmembrane region" description="Helical" evidence="26">
    <location>
        <begin position="904"/>
        <end position="924"/>
    </location>
</feature>
<reference evidence="28" key="4">
    <citation type="submission" date="2025-08" db="UniProtKB">
        <authorList>
            <consortium name="Ensembl"/>
        </authorList>
    </citation>
    <scope>IDENTIFICATION</scope>
</reference>
<dbReference type="SUPFAM" id="SSF49299">
    <property type="entry name" value="PKD domain"/>
    <property type="match status" value="1"/>
</dbReference>
<evidence type="ECO:0000256" key="9">
    <source>
        <dbReference type="ARBA" id="ARBA00022475"/>
    </source>
</evidence>
<name>A0A4W3I577_CALMI</name>
<dbReference type="PANTHER" id="PTHR12106:SF9">
    <property type="entry name" value="VPS10 DOMAIN-CONTAINING RECEPTOR SORCS2"/>
    <property type="match status" value="1"/>
</dbReference>
<dbReference type="GeneTree" id="ENSGT01030000234563"/>
<evidence type="ECO:0000256" key="23">
    <source>
        <dbReference type="ARBA" id="ARBA00034102"/>
    </source>
</evidence>
<organism evidence="28 29">
    <name type="scientific">Callorhinchus milii</name>
    <name type="common">Ghost shark</name>
    <dbReference type="NCBI Taxonomy" id="7868"/>
    <lineage>
        <taxon>Eukaryota</taxon>
        <taxon>Metazoa</taxon>
        <taxon>Chordata</taxon>
        <taxon>Craniata</taxon>
        <taxon>Vertebrata</taxon>
        <taxon>Chondrichthyes</taxon>
        <taxon>Holocephali</taxon>
        <taxon>Chimaeriformes</taxon>
        <taxon>Callorhinchidae</taxon>
        <taxon>Callorhinchus</taxon>
    </lineage>
</organism>
<dbReference type="SUPFAM" id="SSF110296">
    <property type="entry name" value="Oligoxyloglucan reducing end-specific cellobiohydrolase"/>
    <property type="match status" value="1"/>
</dbReference>
<evidence type="ECO:0000256" key="7">
    <source>
        <dbReference type="ARBA" id="ARBA00004565"/>
    </source>
</evidence>
<comment type="similarity">
    <text evidence="8">Belongs to the VPS10-related sortilin family. SORCS subfamily.</text>
</comment>
<dbReference type="InterPro" id="IPR035986">
    <property type="entry name" value="PKD_dom_sf"/>
</dbReference>
<dbReference type="Gene3D" id="3.30.60.270">
    <property type="match status" value="1"/>
</dbReference>
<evidence type="ECO:0000256" key="8">
    <source>
        <dbReference type="ARBA" id="ARBA00010818"/>
    </source>
</evidence>
<dbReference type="InterPro" id="IPR031777">
    <property type="entry name" value="Sortilin_C"/>
</dbReference>
<dbReference type="STRING" id="7868.ENSCMIP00000022616"/>